<keyword evidence="1" id="KW-0472">Membrane</keyword>
<keyword evidence="3" id="KW-1185">Reference proteome</keyword>
<dbReference type="Proteomes" id="UP001196413">
    <property type="component" value="Unassembled WGS sequence"/>
</dbReference>
<dbReference type="AlphaFoldDB" id="A0AAD5R3J7"/>
<feature type="transmembrane region" description="Helical" evidence="1">
    <location>
        <begin position="12"/>
        <end position="34"/>
    </location>
</feature>
<sequence length="152" mass="16410">MNIFTDIAKPPTGSFIILLLATISAVFGCGVILAGQQVLELPPSAASRLCLLRWFTLKKPMVSSQVPGISTSKEGAQAFVSRLVMQTVLDVLERQARSVLLPDFVISGILDQVKVRVTYKPLSCQRGVLDITKALDPEPMTDDSTASLPAIR</sequence>
<dbReference type="EMBL" id="JAHQIW010006335">
    <property type="protein sequence ID" value="KAJ1368852.1"/>
    <property type="molecule type" value="Genomic_DNA"/>
</dbReference>
<reference evidence="2" key="1">
    <citation type="submission" date="2021-06" db="EMBL/GenBank/DDBJ databases">
        <title>Parelaphostrongylus tenuis whole genome reference sequence.</title>
        <authorList>
            <person name="Garwood T.J."/>
            <person name="Larsen P.A."/>
            <person name="Fountain-Jones N.M."/>
            <person name="Garbe J.R."/>
            <person name="Macchietto M.G."/>
            <person name="Kania S.A."/>
            <person name="Gerhold R.W."/>
            <person name="Richards J.E."/>
            <person name="Wolf T.M."/>
        </authorList>
    </citation>
    <scope>NUCLEOTIDE SEQUENCE</scope>
    <source>
        <strain evidence="2">MNPRO001-30</strain>
        <tissue evidence="2">Meninges</tissue>
    </source>
</reference>
<keyword evidence="1" id="KW-1133">Transmembrane helix</keyword>
<keyword evidence="1" id="KW-0812">Transmembrane</keyword>
<organism evidence="2 3">
    <name type="scientific">Parelaphostrongylus tenuis</name>
    <name type="common">Meningeal worm</name>
    <dbReference type="NCBI Taxonomy" id="148309"/>
    <lineage>
        <taxon>Eukaryota</taxon>
        <taxon>Metazoa</taxon>
        <taxon>Ecdysozoa</taxon>
        <taxon>Nematoda</taxon>
        <taxon>Chromadorea</taxon>
        <taxon>Rhabditida</taxon>
        <taxon>Rhabditina</taxon>
        <taxon>Rhabditomorpha</taxon>
        <taxon>Strongyloidea</taxon>
        <taxon>Metastrongylidae</taxon>
        <taxon>Parelaphostrongylus</taxon>
    </lineage>
</organism>
<evidence type="ECO:0000256" key="1">
    <source>
        <dbReference type="SAM" id="Phobius"/>
    </source>
</evidence>
<proteinExistence type="predicted"/>
<evidence type="ECO:0000313" key="3">
    <source>
        <dbReference type="Proteomes" id="UP001196413"/>
    </source>
</evidence>
<evidence type="ECO:0000313" key="2">
    <source>
        <dbReference type="EMBL" id="KAJ1368852.1"/>
    </source>
</evidence>
<name>A0AAD5R3J7_PARTN</name>
<accession>A0AAD5R3J7</accession>
<comment type="caution">
    <text evidence="2">The sequence shown here is derived from an EMBL/GenBank/DDBJ whole genome shotgun (WGS) entry which is preliminary data.</text>
</comment>
<gene>
    <name evidence="2" type="ORF">KIN20_030197</name>
</gene>
<protein>
    <submittedName>
        <fullName evidence="2">Uncharacterized protein</fullName>
    </submittedName>
</protein>